<organism evidence="1 2">
    <name type="scientific">Plasmodium vivax North Korean</name>
    <dbReference type="NCBI Taxonomy" id="1035514"/>
    <lineage>
        <taxon>Eukaryota</taxon>
        <taxon>Sar</taxon>
        <taxon>Alveolata</taxon>
        <taxon>Apicomplexa</taxon>
        <taxon>Aconoidasida</taxon>
        <taxon>Haemosporida</taxon>
        <taxon>Plasmodiidae</taxon>
        <taxon>Plasmodium</taxon>
        <taxon>Plasmodium (Plasmodium)</taxon>
    </lineage>
</organism>
<evidence type="ECO:0000313" key="2">
    <source>
        <dbReference type="Proteomes" id="UP000053239"/>
    </source>
</evidence>
<dbReference type="OrthoDB" id="10324776at2759"/>
<reference evidence="1 2" key="1">
    <citation type="submission" date="2011-09" db="EMBL/GenBank/DDBJ databases">
        <title>The Genome Sequence of Plasmodium vivax North Korean.</title>
        <authorList>
            <consortium name="The Broad Institute Genome Sequencing Platform"/>
            <consortium name="The Broad Institute Genome Sequencing Center for Infectious Disease"/>
            <person name="Neafsey D."/>
            <person name="Carlton J."/>
            <person name="Barnwell J."/>
            <person name="Collins W."/>
            <person name="Escalante A."/>
            <person name="Mullikin J."/>
            <person name="Saul A."/>
            <person name="Guigo R."/>
            <person name="Camara F."/>
            <person name="Young S.K."/>
            <person name="Zeng Q."/>
            <person name="Gargeya S."/>
            <person name="Fitzgerald M."/>
            <person name="Haas B."/>
            <person name="Abouelleil A."/>
            <person name="Alvarado L."/>
            <person name="Arachchi H.M."/>
            <person name="Berlin A."/>
            <person name="Brown A."/>
            <person name="Chapman S.B."/>
            <person name="Chen Z."/>
            <person name="Dunbar C."/>
            <person name="Freedman E."/>
            <person name="Gearin G."/>
            <person name="Gellesch M."/>
            <person name="Goldberg J."/>
            <person name="Griggs A."/>
            <person name="Gujja S."/>
            <person name="Heiman D."/>
            <person name="Howarth C."/>
            <person name="Larson L."/>
            <person name="Lui A."/>
            <person name="MacDonald P.J.P."/>
            <person name="Montmayeur A."/>
            <person name="Murphy C."/>
            <person name="Neiman D."/>
            <person name="Pearson M."/>
            <person name="Priest M."/>
            <person name="Roberts A."/>
            <person name="Saif S."/>
            <person name="Shea T."/>
            <person name="Shenoy N."/>
            <person name="Sisk P."/>
            <person name="Stolte C."/>
            <person name="Sykes S."/>
            <person name="Wortman J."/>
            <person name="Nusbaum C."/>
            <person name="Birren B."/>
        </authorList>
    </citation>
    <scope>NUCLEOTIDE SEQUENCE [LARGE SCALE GENOMIC DNA]</scope>
    <source>
        <strain evidence="1 2">North Korean</strain>
    </source>
</reference>
<name>A0A0J9TTU4_PLAVI</name>
<proteinExistence type="predicted"/>
<evidence type="ECO:0000313" key="1">
    <source>
        <dbReference type="EMBL" id="KMZ98989.1"/>
    </source>
</evidence>
<sequence>MTTVSFGNTNVCKINSQSSCHDLYTDIIHHVKEKFPELQYAENVNEFISECKELNSYLDDYKNDCNKCYHGSFLRSFDIEAKLTLPNNCDVTNLSIFEDKKQYCSACNPEESSVKDIPEASCSNSDGKHTYDVSTSEDTEKDNLHLKYAHANSKSSYIVIHVNELSDNELYNNSSDTSRTSCVSPETCEYSFYKETHPFESPNITNVATVEVVSEDVLPTAEEPSPPTALSVVNSDVTPPSGHASHTHGTFYYKNCVYFFQIISVLNYKYYFYNDTTSYNKCFIYICRNRKSNRYYANGINRA</sequence>
<dbReference type="EMBL" id="KQ235435">
    <property type="protein sequence ID" value="KMZ98989.1"/>
    <property type="molecule type" value="Genomic_DNA"/>
</dbReference>
<protein>
    <submittedName>
        <fullName evidence="1">Uncharacterized protein</fullName>
    </submittedName>
</protein>
<dbReference type="Proteomes" id="UP000053239">
    <property type="component" value="Unassembled WGS sequence"/>
</dbReference>
<accession>A0A0J9TTU4</accession>
<gene>
    <name evidence="1" type="ORF">PVNG_03828</name>
</gene>
<dbReference type="AlphaFoldDB" id="A0A0J9TTU4"/>